<name>A0A6B3TMC1_9BACI</name>
<evidence type="ECO:0000313" key="2">
    <source>
        <dbReference type="Proteomes" id="UP000481621"/>
    </source>
</evidence>
<dbReference type="InterPro" id="IPR025413">
    <property type="entry name" value="YpzG-like"/>
</dbReference>
<dbReference type="AlphaFoldDB" id="A0A6B3TMC1"/>
<sequence>MSYRDGIDAQSAKFLHTWTRPKHQKSQVNGQTRGTVSSIILRTNAKAHRW</sequence>
<dbReference type="Pfam" id="PF14139">
    <property type="entry name" value="YpzG"/>
    <property type="match status" value="1"/>
</dbReference>
<evidence type="ECO:0000313" key="1">
    <source>
        <dbReference type="EMBL" id="NEX78085.1"/>
    </source>
</evidence>
<protein>
    <submittedName>
        <fullName evidence="1">YpzG family protein</fullName>
    </submittedName>
</protein>
<gene>
    <name evidence="1" type="ORF">G4Z05_04170</name>
</gene>
<accession>A0A6B3TMC1</accession>
<dbReference type="RefSeq" id="WP_081905006.1">
    <property type="nucleotide sequence ID" value="NZ_JAAIUV010000004.1"/>
</dbReference>
<comment type="caution">
    <text evidence="1">The sequence shown here is derived from an EMBL/GenBank/DDBJ whole genome shotgun (WGS) entry which is preliminary data.</text>
</comment>
<dbReference type="Proteomes" id="UP000481621">
    <property type="component" value="Unassembled WGS sequence"/>
</dbReference>
<keyword evidence="2" id="KW-1185">Reference proteome</keyword>
<reference evidence="1" key="1">
    <citation type="submission" date="2020-02" db="EMBL/GenBank/DDBJ databases">
        <title>Bacillus sedimentmangrovi sp. nov., isolated from sediment of the mangrove ecosystem.</title>
        <authorList>
            <person name="Liu G."/>
        </authorList>
    </citation>
    <scope>NUCLEOTIDE SEQUENCE [LARGE SCALE GENOMIC DNA]</scope>
    <source>
        <strain evidence="1">SgZ-7</strain>
    </source>
</reference>
<dbReference type="EMBL" id="JAAIUV010000004">
    <property type="protein sequence ID" value="NEX78085.1"/>
    <property type="molecule type" value="Genomic_DNA"/>
</dbReference>
<proteinExistence type="predicted"/>
<organism evidence="1 2">
    <name type="scientific">Neobacillus thermocopriae</name>
    <dbReference type="NCBI Taxonomy" id="1215031"/>
    <lineage>
        <taxon>Bacteria</taxon>
        <taxon>Bacillati</taxon>
        <taxon>Bacillota</taxon>
        <taxon>Bacilli</taxon>
        <taxon>Bacillales</taxon>
        <taxon>Bacillaceae</taxon>
        <taxon>Neobacillus</taxon>
    </lineage>
</organism>